<name>A0ABQ9TMN1_SAGOE</name>
<feature type="transmembrane region" description="Helical" evidence="1">
    <location>
        <begin position="58"/>
        <end position="82"/>
    </location>
</feature>
<dbReference type="Proteomes" id="UP001266305">
    <property type="component" value="Unassembled WGS sequence"/>
</dbReference>
<evidence type="ECO:0000313" key="2">
    <source>
        <dbReference type="EMBL" id="KAK2086030.1"/>
    </source>
</evidence>
<evidence type="ECO:0000313" key="3">
    <source>
        <dbReference type="Proteomes" id="UP001266305"/>
    </source>
</evidence>
<proteinExistence type="predicted"/>
<keyword evidence="3" id="KW-1185">Reference proteome</keyword>
<comment type="caution">
    <text evidence="2">The sequence shown here is derived from an EMBL/GenBank/DDBJ whole genome shotgun (WGS) entry which is preliminary data.</text>
</comment>
<gene>
    <name evidence="2" type="ORF">P7K49_035455</name>
</gene>
<dbReference type="EMBL" id="JASSZA010000020">
    <property type="protein sequence ID" value="KAK2086030.1"/>
    <property type="molecule type" value="Genomic_DNA"/>
</dbReference>
<protein>
    <submittedName>
        <fullName evidence="2">Uncharacterized protein</fullName>
    </submittedName>
</protein>
<sequence>MYAAKAYEDPTFTLRAEQWEKSLCKGLTDELQTEGQRSKIRELYQREMQCNISSDGSIYAMLMSFLQGCSILGVIIVCLAISPLEDMLPTAVIENSEDHTNIRGN</sequence>
<evidence type="ECO:0000256" key="1">
    <source>
        <dbReference type="SAM" id="Phobius"/>
    </source>
</evidence>
<keyword evidence="1" id="KW-0472">Membrane</keyword>
<keyword evidence="1" id="KW-1133">Transmembrane helix</keyword>
<organism evidence="2 3">
    <name type="scientific">Saguinus oedipus</name>
    <name type="common">Cotton-top tamarin</name>
    <name type="synonym">Oedipomidas oedipus</name>
    <dbReference type="NCBI Taxonomy" id="9490"/>
    <lineage>
        <taxon>Eukaryota</taxon>
        <taxon>Metazoa</taxon>
        <taxon>Chordata</taxon>
        <taxon>Craniata</taxon>
        <taxon>Vertebrata</taxon>
        <taxon>Euteleostomi</taxon>
        <taxon>Mammalia</taxon>
        <taxon>Eutheria</taxon>
        <taxon>Euarchontoglires</taxon>
        <taxon>Primates</taxon>
        <taxon>Haplorrhini</taxon>
        <taxon>Platyrrhini</taxon>
        <taxon>Cebidae</taxon>
        <taxon>Callitrichinae</taxon>
        <taxon>Saguinus</taxon>
    </lineage>
</organism>
<keyword evidence="1" id="KW-0812">Transmembrane</keyword>
<accession>A0ABQ9TMN1</accession>
<reference evidence="2 3" key="1">
    <citation type="submission" date="2023-05" db="EMBL/GenBank/DDBJ databases">
        <title>B98-5 Cell Line De Novo Hybrid Assembly: An Optical Mapping Approach.</title>
        <authorList>
            <person name="Kananen K."/>
            <person name="Auerbach J.A."/>
            <person name="Kautto E."/>
            <person name="Blachly J.S."/>
        </authorList>
    </citation>
    <scope>NUCLEOTIDE SEQUENCE [LARGE SCALE GENOMIC DNA]</scope>
    <source>
        <strain evidence="2">B95-8</strain>
        <tissue evidence="2">Cell line</tissue>
    </source>
</reference>